<dbReference type="Proteomes" id="UP001218364">
    <property type="component" value="Unassembled WGS sequence"/>
</dbReference>
<dbReference type="FunFam" id="3.30.565.10:FF:000010">
    <property type="entry name" value="Sensor histidine kinase RcsC"/>
    <property type="match status" value="1"/>
</dbReference>
<dbReference type="InterPro" id="IPR011006">
    <property type="entry name" value="CheY-like_superfamily"/>
</dbReference>
<evidence type="ECO:0000256" key="12">
    <source>
        <dbReference type="SAM" id="MobiDB-lite"/>
    </source>
</evidence>
<keyword evidence="13" id="KW-1133">Transmembrane helix</keyword>
<dbReference type="SUPFAM" id="SSF47384">
    <property type="entry name" value="Homodimeric domain of signal transducing histidine kinase"/>
    <property type="match status" value="1"/>
</dbReference>
<dbReference type="CDD" id="cd16922">
    <property type="entry name" value="HATPase_EvgS-ArcB-TorS-like"/>
    <property type="match status" value="1"/>
</dbReference>
<keyword evidence="7 16" id="KW-0067">ATP-binding</keyword>
<comment type="subunit">
    <text evidence="9">At low DSF concentrations, interacts with RpfF.</text>
</comment>
<organism evidence="16 17">
    <name type="scientific">Phaeobacter gallaeciensis</name>
    <dbReference type="NCBI Taxonomy" id="60890"/>
    <lineage>
        <taxon>Bacteria</taxon>
        <taxon>Pseudomonadati</taxon>
        <taxon>Pseudomonadota</taxon>
        <taxon>Alphaproteobacteria</taxon>
        <taxon>Rhodobacterales</taxon>
        <taxon>Roseobacteraceae</taxon>
        <taxon>Phaeobacter</taxon>
    </lineage>
</organism>
<evidence type="ECO:0000256" key="2">
    <source>
        <dbReference type="ARBA" id="ARBA00012438"/>
    </source>
</evidence>
<dbReference type="SMART" id="SM00388">
    <property type="entry name" value="HisKA"/>
    <property type="match status" value="1"/>
</dbReference>
<feature type="transmembrane region" description="Helical" evidence="13">
    <location>
        <begin position="131"/>
        <end position="148"/>
    </location>
</feature>
<keyword evidence="3 11" id="KW-0597">Phosphoprotein</keyword>
<gene>
    <name evidence="16" type="ORF">PXK24_16305</name>
</gene>
<feature type="transmembrane region" description="Helical" evidence="13">
    <location>
        <begin position="32"/>
        <end position="50"/>
    </location>
</feature>
<dbReference type="InterPro" id="IPR003661">
    <property type="entry name" value="HisK_dim/P_dom"/>
</dbReference>
<dbReference type="SMART" id="SM00448">
    <property type="entry name" value="REC"/>
    <property type="match status" value="1"/>
</dbReference>
<feature type="transmembrane region" description="Helical" evidence="13">
    <location>
        <begin position="81"/>
        <end position="101"/>
    </location>
</feature>
<dbReference type="SUPFAM" id="SSF52172">
    <property type="entry name" value="CheY-like"/>
    <property type="match status" value="1"/>
</dbReference>
<protein>
    <recommendedName>
        <fullName evidence="10">Sensory/regulatory protein RpfC</fullName>
        <ecNumber evidence="2">2.7.13.3</ecNumber>
    </recommendedName>
</protein>
<dbReference type="InterPro" id="IPR036097">
    <property type="entry name" value="HisK_dim/P_sf"/>
</dbReference>
<dbReference type="PANTHER" id="PTHR45339">
    <property type="entry name" value="HYBRID SIGNAL TRANSDUCTION HISTIDINE KINASE J"/>
    <property type="match status" value="1"/>
</dbReference>
<dbReference type="Gene3D" id="3.40.50.2300">
    <property type="match status" value="1"/>
</dbReference>
<dbReference type="InterPro" id="IPR003594">
    <property type="entry name" value="HATPase_dom"/>
</dbReference>
<dbReference type="PROSITE" id="PS50109">
    <property type="entry name" value="HIS_KIN"/>
    <property type="match status" value="1"/>
</dbReference>
<evidence type="ECO:0000256" key="6">
    <source>
        <dbReference type="ARBA" id="ARBA00022777"/>
    </source>
</evidence>
<feature type="modified residue" description="4-aspartylphosphate" evidence="11">
    <location>
        <position position="641"/>
    </location>
</feature>
<name>A0AAW6L9N7_9RHOB</name>
<dbReference type="CDD" id="cd00082">
    <property type="entry name" value="HisKA"/>
    <property type="match status" value="1"/>
</dbReference>
<dbReference type="Gene3D" id="1.10.287.130">
    <property type="match status" value="1"/>
</dbReference>
<evidence type="ECO:0000256" key="5">
    <source>
        <dbReference type="ARBA" id="ARBA00022741"/>
    </source>
</evidence>
<keyword evidence="13" id="KW-0472">Membrane</keyword>
<accession>A0AAW6L9N7</accession>
<evidence type="ECO:0000256" key="9">
    <source>
        <dbReference type="ARBA" id="ARBA00064003"/>
    </source>
</evidence>
<comment type="caution">
    <text evidence="16">The sequence shown here is derived from an EMBL/GenBank/DDBJ whole genome shotgun (WGS) entry which is preliminary data.</text>
</comment>
<evidence type="ECO:0000256" key="10">
    <source>
        <dbReference type="ARBA" id="ARBA00068150"/>
    </source>
</evidence>
<dbReference type="PANTHER" id="PTHR45339:SF5">
    <property type="entry name" value="HISTIDINE KINASE"/>
    <property type="match status" value="1"/>
</dbReference>
<dbReference type="InterPro" id="IPR004358">
    <property type="entry name" value="Sig_transdc_His_kin-like_C"/>
</dbReference>
<dbReference type="Pfam" id="PF00512">
    <property type="entry name" value="HisKA"/>
    <property type="match status" value="1"/>
</dbReference>
<dbReference type="InterPro" id="IPR001789">
    <property type="entry name" value="Sig_transdc_resp-reg_receiver"/>
</dbReference>
<feature type="transmembrane region" description="Helical" evidence="13">
    <location>
        <begin position="168"/>
        <end position="189"/>
    </location>
</feature>
<dbReference type="GO" id="GO:0005524">
    <property type="term" value="F:ATP binding"/>
    <property type="evidence" value="ECO:0007669"/>
    <property type="project" value="UniProtKB-KW"/>
</dbReference>
<keyword evidence="6" id="KW-0418">Kinase</keyword>
<evidence type="ECO:0000259" key="14">
    <source>
        <dbReference type="PROSITE" id="PS50109"/>
    </source>
</evidence>
<keyword evidence="8" id="KW-0902">Two-component regulatory system</keyword>
<dbReference type="AlphaFoldDB" id="A0AAW6L9N7"/>
<sequence>MADVASTKKISSTAEWRAVEDSMERRFRTVRTTANLVVVMSVLWMGFGIYMGELTVVEIALIAGAGSAAAWYLMRTRHKMAARLIWFVAGLCTVLGGVFNLHPASSVEFMFVALLGGPFMAFSLKREKPYIIGLIVAVLCAWIGYRLLGYDYFGSPIFDEEFSRTYLSIPIMLTVFGIIMIEMMAFGQLTDSYGQELWKSHQKERKANRAKSEFLAAMSHEIRTPMNGVIGMVEILESTELSPEQRRILHAIKESSSSLLWIIDDILDVSKIEAGKMELSNAPMRLLPVVESVAETLRAHADQKRVELSLSVQANLPDSILGDAGRLRQVLLNLLGNAIKFSAPQSDEPVGQVSLRVQLQGDDWIEFVVEDNGIGMDAEVQKAIFQPFERSGDVVKRMIQGNGLGLTIVKQLAEKMGGEISVDSTLGDGATFTLRLPVADASGPLKCLRLSGKQVVAMLPKGTDRACWSSYALAADCDIKWVANRDEYMAIARKAGPDKIFVLTAPTEQDRTSEWLRSRIEEEAPGVKLLSLSRDRTDVTGIRAPGRYSVQDLPVIPKHFWDGLAYLSGRAAPQDQTRGAPVSEASGHVGGRILVAEDNEINQAVFESQLELLGYSATIVRDGKECLEAWETGQFDLVLTDCQMPTMDGFELTAALRAAEARDGRGHTPVIAVTANALEGEADKCLAAGMDDYLSKPVTIAALEKVLNVHMPSGSALPQGLGRPPPAARSAGG</sequence>
<proteinExistence type="predicted"/>
<dbReference type="EMBL" id="JARCJK010000009">
    <property type="protein sequence ID" value="MDE4167259.1"/>
    <property type="molecule type" value="Genomic_DNA"/>
</dbReference>
<dbReference type="RefSeq" id="WP_065271531.1">
    <property type="nucleotide sequence ID" value="NZ_CP015124.1"/>
</dbReference>
<feature type="transmembrane region" description="Helical" evidence="13">
    <location>
        <begin position="56"/>
        <end position="74"/>
    </location>
</feature>
<dbReference type="FunFam" id="1.10.287.130:FF:000002">
    <property type="entry name" value="Two-component osmosensing histidine kinase"/>
    <property type="match status" value="1"/>
</dbReference>
<keyword evidence="4" id="KW-0808">Transferase</keyword>
<keyword evidence="13" id="KW-0812">Transmembrane</keyword>
<dbReference type="SMART" id="SM00387">
    <property type="entry name" value="HATPase_c"/>
    <property type="match status" value="1"/>
</dbReference>
<evidence type="ECO:0000256" key="13">
    <source>
        <dbReference type="SAM" id="Phobius"/>
    </source>
</evidence>
<evidence type="ECO:0000256" key="7">
    <source>
        <dbReference type="ARBA" id="ARBA00022840"/>
    </source>
</evidence>
<dbReference type="PRINTS" id="PR00344">
    <property type="entry name" value="BCTRLSENSOR"/>
</dbReference>
<feature type="domain" description="Response regulatory" evidence="15">
    <location>
        <begin position="592"/>
        <end position="711"/>
    </location>
</feature>
<dbReference type="Pfam" id="PF02518">
    <property type="entry name" value="HATPase_c"/>
    <property type="match status" value="1"/>
</dbReference>
<evidence type="ECO:0000256" key="8">
    <source>
        <dbReference type="ARBA" id="ARBA00023012"/>
    </source>
</evidence>
<dbReference type="Pfam" id="PF00072">
    <property type="entry name" value="Response_reg"/>
    <property type="match status" value="1"/>
</dbReference>
<dbReference type="InterPro" id="IPR005467">
    <property type="entry name" value="His_kinase_dom"/>
</dbReference>
<reference evidence="16 17" key="1">
    <citation type="submission" date="2023-02" db="EMBL/GenBank/DDBJ databases">
        <title>Population genomics of bacteria associated with diatom.</title>
        <authorList>
            <person name="Xie J."/>
            <person name="Wang H."/>
        </authorList>
    </citation>
    <scope>NUCLEOTIDE SEQUENCE [LARGE SCALE GENOMIC DNA]</scope>
    <source>
        <strain evidence="16 17">PT47_8</strain>
    </source>
</reference>
<evidence type="ECO:0000313" key="16">
    <source>
        <dbReference type="EMBL" id="MDE4167259.1"/>
    </source>
</evidence>
<evidence type="ECO:0000256" key="11">
    <source>
        <dbReference type="PROSITE-ProRule" id="PRU00169"/>
    </source>
</evidence>
<evidence type="ECO:0000256" key="4">
    <source>
        <dbReference type="ARBA" id="ARBA00022679"/>
    </source>
</evidence>
<comment type="catalytic activity">
    <reaction evidence="1">
        <text>ATP + protein L-histidine = ADP + protein N-phospho-L-histidine.</text>
        <dbReference type="EC" id="2.7.13.3"/>
    </reaction>
</comment>
<dbReference type="CDD" id="cd17546">
    <property type="entry name" value="REC_hyHK_CKI1_RcsC-like"/>
    <property type="match status" value="1"/>
</dbReference>
<evidence type="ECO:0000256" key="1">
    <source>
        <dbReference type="ARBA" id="ARBA00000085"/>
    </source>
</evidence>
<evidence type="ECO:0000313" key="17">
    <source>
        <dbReference type="Proteomes" id="UP001218364"/>
    </source>
</evidence>
<dbReference type="PROSITE" id="PS50110">
    <property type="entry name" value="RESPONSE_REGULATORY"/>
    <property type="match status" value="1"/>
</dbReference>
<keyword evidence="5" id="KW-0547">Nucleotide-binding</keyword>
<dbReference type="EC" id="2.7.13.3" evidence="2"/>
<evidence type="ECO:0000259" key="15">
    <source>
        <dbReference type="PROSITE" id="PS50110"/>
    </source>
</evidence>
<dbReference type="InterPro" id="IPR036890">
    <property type="entry name" value="HATPase_C_sf"/>
</dbReference>
<feature type="region of interest" description="Disordered" evidence="12">
    <location>
        <begin position="714"/>
        <end position="733"/>
    </location>
</feature>
<dbReference type="GO" id="GO:0000155">
    <property type="term" value="F:phosphorelay sensor kinase activity"/>
    <property type="evidence" value="ECO:0007669"/>
    <property type="project" value="InterPro"/>
</dbReference>
<evidence type="ECO:0000256" key="3">
    <source>
        <dbReference type="ARBA" id="ARBA00022553"/>
    </source>
</evidence>
<dbReference type="Gene3D" id="3.30.565.10">
    <property type="entry name" value="Histidine kinase-like ATPase, C-terminal domain"/>
    <property type="match status" value="1"/>
</dbReference>
<feature type="domain" description="Histidine kinase" evidence="14">
    <location>
        <begin position="217"/>
        <end position="440"/>
    </location>
</feature>
<dbReference type="SUPFAM" id="SSF55874">
    <property type="entry name" value="ATPase domain of HSP90 chaperone/DNA topoisomerase II/histidine kinase"/>
    <property type="match status" value="1"/>
</dbReference>